<dbReference type="SUPFAM" id="SSF48452">
    <property type="entry name" value="TPR-like"/>
    <property type="match status" value="1"/>
</dbReference>
<evidence type="ECO:0000259" key="3">
    <source>
        <dbReference type="Pfam" id="PF14432"/>
    </source>
</evidence>
<organism evidence="5">
    <name type="scientific">Arcella intermedia</name>
    <dbReference type="NCBI Taxonomy" id="1963864"/>
    <lineage>
        <taxon>Eukaryota</taxon>
        <taxon>Amoebozoa</taxon>
        <taxon>Tubulinea</taxon>
        <taxon>Elardia</taxon>
        <taxon>Arcellinida</taxon>
        <taxon>Sphaerothecina</taxon>
        <taxon>Arcellidae</taxon>
        <taxon>Arcella</taxon>
    </lineage>
</organism>
<evidence type="ECO:0000256" key="2">
    <source>
        <dbReference type="PROSITE-ProRule" id="PRU00708"/>
    </source>
</evidence>
<dbReference type="Gene3D" id="1.25.40.10">
    <property type="entry name" value="Tetratricopeptide repeat domain"/>
    <property type="match status" value="4"/>
</dbReference>
<feature type="repeat" description="PPR" evidence="2">
    <location>
        <begin position="496"/>
        <end position="530"/>
    </location>
</feature>
<dbReference type="Pfam" id="PF13041">
    <property type="entry name" value="PPR_2"/>
    <property type="match status" value="1"/>
</dbReference>
<dbReference type="NCBIfam" id="TIGR00756">
    <property type="entry name" value="PPR"/>
    <property type="match status" value="7"/>
</dbReference>
<dbReference type="PROSITE" id="PS51375">
    <property type="entry name" value="PPR"/>
    <property type="match status" value="8"/>
</dbReference>
<dbReference type="InterPro" id="IPR002885">
    <property type="entry name" value="PPR_rpt"/>
</dbReference>
<feature type="repeat" description="PPR" evidence="2">
    <location>
        <begin position="69"/>
        <end position="103"/>
    </location>
</feature>
<evidence type="ECO:0008006" key="6">
    <source>
        <dbReference type="Google" id="ProtNLM"/>
    </source>
</evidence>
<protein>
    <recommendedName>
        <fullName evidence="6">DYW domain-containing protein</fullName>
    </recommendedName>
</protein>
<dbReference type="Pfam" id="PF13812">
    <property type="entry name" value="PPR_3"/>
    <property type="match status" value="1"/>
</dbReference>
<feature type="domain" description="PROP1-like PPR" evidence="4">
    <location>
        <begin position="33"/>
        <end position="174"/>
    </location>
</feature>
<dbReference type="FunFam" id="1.25.40.10:FF:000158">
    <property type="entry name" value="pentatricopeptide repeat-containing protein At2g33680"/>
    <property type="match status" value="1"/>
</dbReference>
<dbReference type="Pfam" id="PF17177">
    <property type="entry name" value="PPR_long"/>
    <property type="match status" value="1"/>
</dbReference>
<keyword evidence="1" id="KW-0677">Repeat</keyword>
<feature type="repeat" description="PPR" evidence="2">
    <location>
        <begin position="243"/>
        <end position="277"/>
    </location>
</feature>
<feature type="repeat" description="PPR" evidence="2">
    <location>
        <begin position="425"/>
        <end position="459"/>
    </location>
</feature>
<dbReference type="GO" id="GO:0048731">
    <property type="term" value="P:system development"/>
    <property type="evidence" value="ECO:0007669"/>
    <property type="project" value="UniProtKB-ARBA"/>
</dbReference>
<reference evidence="5" key="1">
    <citation type="journal article" date="2020" name="J. Eukaryot. Microbiol.">
        <title>De novo Sequencing, Assembly and Annotation of the Transcriptome for the Free-Living Testate Amoeba Arcella intermedia.</title>
        <authorList>
            <person name="Ribeiro G.M."/>
            <person name="Porfirio-Sousa A.L."/>
            <person name="Maurer-Alcala X.X."/>
            <person name="Katz L.A."/>
            <person name="Lahr D.J.G."/>
        </authorList>
    </citation>
    <scope>NUCLEOTIDE SEQUENCE</scope>
</reference>
<sequence>MQSQWSPSWYDLRCRRHGHTEAENLPPQDLPRTEASDFNAQLIKVTAKGDIAGTNQILRAMKEENIRPDRYTFSILLSMYARQEDLEGSEKVWAEMARAGISPDHVLYNTFLRLYTKRGDTKKAKHLLATMASAGLRPNNTTYNHLLSMYVSTGQPEQCQRTWKEMLLSPVKIKPKTFDFLLAYYVRLRDTKLVASLWGDLRAAGLAPTVFSYTFLMDLYASLGDLGEVLRVWAALRSQHRPFARSYNILLSLYAKTGDSAAAEALFREFLVLGFTPGLHTYRAMIALYANKEDTQKAEEMWQRLFWSGISPDPLSYQSLFSLYSKTGNTSKAEKLLQEMIQKGIRPSVKSYGYLVDLYAKRGNIQQGIYIHNLIRKDYVWTPDSGAVDYCFIADGLIRLYSSCGDVQRARQVFDDALEEKGLWEEVLWRAVIEAYALHGCGKEALELFERFCEQGGKPDGALFNALLTACNNALLPDKALEYLKRMQEQYGIPPSVGSHNCVVDALGRAGRVEEAEAYAQNMKEKDQTTWRSLLAACRLHGDTERAKRVAQSLLDLLPKDGKEDGPKKVVPSCWMYSGGNVYQFVVGELEHPKMEEIRRKVEELYQRITVAGWVPWRWEKEEEMLENELCGHTDKFAIGFGLLEEEVGAKREIVVFKNVGVCGDCHEAAKWISKVTQCSIKVRDSHRWHHFQDGQCSCQCCNFK</sequence>
<feature type="domain" description="DYW" evidence="3">
    <location>
        <begin position="622"/>
        <end position="700"/>
    </location>
</feature>
<dbReference type="InterPro" id="IPR051222">
    <property type="entry name" value="PPR/CCM1_RNA-binding"/>
</dbReference>
<dbReference type="Pfam" id="PF01535">
    <property type="entry name" value="PPR"/>
    <property type="match status" value="3"/>
</dbReference>
<feature type="repeat" description="PPR" evidence="2">
    <location>
        <begin position="278"/>
        <end position="312"/>
    </location>
</feature>
<evidence type="ECO:0000256" key="1">
    <source>
        <dbReference type="ARBA" id="ARBA00022737"/>
    </source>
</evidence>
<proteinExistence type="predicted"/>
<dbReference type="PANTHER" id="PTHR47942:SF63">
    <property type="entry name" value="PENTATRICOPEPTIDE REPEAT-CONTAINING PROTEIN"/>
    <property type="match status" value="1"/>
</dbReference>
<feature type="repeat" description="PPR" evidence="2">
    <location>
        <begin position="139"/>
        <end position="173"/>
    </location>
</feature>
<feature type="repeat" description="PPR" evidence="2">
    <location>
        <begin position="313"/>
        <end position="347"/>
    </location>
</feature>
<dbReference type="EMBL" id="GIBP01000902">
    <property type="protein sequence ID" value="NDV29871.1"/>
    <property type="molecule type" value="Transcribed_RNA"/>
</dbReference>
<dbReference type="PANTHER" id="PTHR47942">
    <property type="entry name" value="TETRATRICOPEPTIDE REPEAT (TPR)-LIKE SUPERFAMILY PROTEIN-RELATED"/>
    <property type="match status" value="1"/>
</dbReference>
<accession>A0A6B2KYX6</accession>
<dbReference type="AlphaFoldDB" id="A0A6B2KYX6"/>
<name>A0A6B2KYX6_9EUKA</name>
<dbReference type="InterPro" id="IPR011990">
    <property type="entry name" value="TPR-like_helical_dom_sf"/>
</dbReference>
<evidence type="ECO:0000313" key="5">
    <source>
        <dbReference type="EMBL" id="NDV29871.1"/>
    </source>
</evidence>
<dbReference type="InterPro" id="IPR033443">
    <property type="entry name" value="PROP1-like_PPR_dom"/>
</dbReference>
<evidence type="ECO:0000259" key="4">
    <source>
        <dbReference type="Pfam" id="PF17177"/>
    </source>
</evidence>
<dbReference type="InterPro" id="IPR032867">
    <property type="entry name" value="DYW_dom"/>
</dbReference>
<dbReference type="GO" id="GO:0008270">
    <property type="term" value="F:zinc ion binding"/>
    <property type="evidence" value="ECO:0007669"/>
    <property type="project" value="InterPro"/>
</dbReference>
<dbReference type="SUPFAM" id="SSF81901">
    <property type="entry name" value="HCP-like"/>
    <property type="match status" value="1"/>
</dbReference>
<feature type="repeat" description="PPR" evidence="2">
    <location>
        <begin position="104"/>
        <end position="138"/>
    </location>
</feature>
<dbReference type="Pfam" id="PF14432">
    <property type="entry name" value="DYW_deaminase"/>
    <property type="match status" value="1"/>
</dbReference>